<dbReference type="EC" id="3.5.3.1" evidence="4"/>
<evidence type="ECO:0000313" key="15">
    <source>
        <dbReference type="Proteomes" id="UP000650533"/>
    </source>
</evidence>
<dbReference type="InterPro" id="IPR023696">
    <property type="entry name" value="Ureohydrolase_dom_sf"/>
</dbReference>
<evidence type="ECO:0000256" key="3">
    <source>
        <dbReference type="ARBA" id="ARBA00005964"/>
    </source>
</evidence>
<dbReference type="Gene3D" id="3.40.50.1820">
    <property type="entry name" value="alpha/beta hydrolase"/>
    <property type="match status" value="1"/>
</dbReference>
<dbReference type="SUPFAM" id="SSF53474">
    <property type="entry name" value="alpha/beta-Hydrolases"/>
    <property type="match status" value="1"/>
</dbReference>
<accession>A0A8H8NNE6</accession>
<dbReference type="KEGG" id="rsx:RhiXN_04481"/>
<dbReference type="Pfam" id="PF00491">
    <property type="entry name" value="Arginase"/>
    <property type="match status" value="1"/>
</dbReference>
<feature type="domain" description="Carboxylesterase type B" evidence="13">
    <location>
        <begin position="364"/>
        <end position="829"/>
    </location>
</feature>
<evidence type="ECO:0000256" key="8">
    <source>
        <dbReference type="ARBA" id="ARBA00022801"/>
    </source>
</evidence>
<dbReference type="CDD" id="cd09989">
    <property type="entry name" value="Arginase"/>
    <property type="match status" value="1"/>
</dbReference>
<keyword evidence="6" id="KW-0056">Arginine metabolism</keyword>
<comment type="catalytic activity">
    <reaction evidence="10">
        <text>L-arginine + H2O = urea + L-ornithine</text>
        <dbReference type="Rhea" id="RHEA:20569"/>
        <dbReference type="ChEBI" id="CHEBI:15377"/>
        <dbReference type="ChEBI" id="CHEBI:16199"/>
        <dbReference type="ChEBI" id="CHEBI:32682"/>
        <dbReference type="ChEBI" id="CHEBI:46911"/>
        <dbReference type="EC" id="3.5.3.1"/>
    </reaction>
</comment>
<evidence type="ECO:0000256" key="4">
    <source>
        <dbReference type="ARBA" id="ARBA00012168"/>
    </source>
</evidence>
<evidence type="ECO:0000256" key="10">
    <source>
        <dbReference type="ARBA" id="ARBA00047391"/>
    </source>
</evidence>
<dbReference type="GO" id="GO:0030145">
    <property type="term" value="F:manganese ion binding"/>
    <property type="evidence" value="ECO:0007669"/>
    <property type="project" value="TreeGrafter"/>
</dbReference>
<gene>
    <name evidence="14" type="ORF">RhiXN_04481</name>
</gene>
<dbReference type="PROSITE" id="PS01053">
    <property type="entry name" value="ARGINASE_1"/>
    <property type="match status" value="1"/>
</dbReference>
<dbReference type="InterPro" id="IPR002018">
    <property type="entry name" value="CarbesteraseB"/>
</dbReference>
<evidence type="ECO:0000256" key="11">
    <source>
        <dbReference type="PROSITE-ProRule" id="PRU00742"/>
    </source>
</evidence>
<dbReference type="PANTHER" id="PTHR43782:SF3">
    <property type="entry name" value="ARGINASE"/>
    <property type="match status" value="1"/>
</dbReference>
<keyword evidence="8 12" id="KW-0378">Hydrolase</keyword>
<dbReference type="GO" id="GO:0005829">
    <property type="term" value="C:cytosol"/>
    <property type="evidence" value="ECO:0007669"/>
    <property type="project" value="TreeGrafter"/>
</dbReference>
<evidence type="ECO:0000256" key="6">
    <source>
        <dbReference type="ARBA" id="ARBA00022503"/>
    </source>
</evidence>
<dbReference type="EMBL" id="CP059658">
    <property type="protein sequence ID" value="QRW16480.1"/>
    <property type="molecule type" value="Genomic_DNA"/>
</dbReference>
<dbReference type="PROSITE" id="PS51409">
    <property type="entry name" value="ARGINASE_2"/>
    <property type="match status" value="1"/>
</dbReference>
<dbReference type="InterPro" id="IPR014033">
    <property type="entry name" value="Arginase"/>
</dbReference>
<dbReference type="Pfam" id="PF00135">
    <property type="entry name" value="COesterase"/>
    <property type="match status" value="1"/>
</dbReference>
<dbReference type="InterPro" id="IPR006035">
    <property type="entry name" value="Ureohydrolase"/>
</dbReference>
<dbReference type="InterPro" id="IPR020855">
    <property type="entry name" value="Ureohydrolase_Mn_BS"/>
</dbReference>
<dbReference type="RefSeq" id="XP_043176717.1">
    <property type="nucleotide sequence ID" value="XM_043324298.1"/>
</dbReference>
<dbReference type="FunFam" id="3.40.800.10:FF:000012">
    <property type="entry name" value="Arginase"/>
    <property type="match status" value="1"/>
</dbReference>
<comment type="similarity">
    <text evidence="11 12">Belongs to the arginase family.</text>
</comment>
<dbReference type="GeneID" id="67026761"/>
<evidence type="ECO:0000256" key="5">
    <source>
        <dbReference type="ARBA" id="ARBA00018123"/>
    </source>
</evidence>
<evidence type="ECO:0000259" key="13">
    <source>
        <dbReference type="Pfam" id="PF00135"/>
    </source>
</evidence>
<evidence type="ECO:0000313" key="14">
    <source>
        <dbReference type="EMBL" id="QRW16480.1"/>
    </source>
</evidence>
<reference evidence="14" key="1">
    <citation type="submission" date="2020-05" db="EMBL/GenBank/DDBJ databases">
        <title>Evolutionary and genomic comparisons of hybrid uninucleate and nonhybrid Rhizoctonia fungi.</title>
        <authorList>
            <person name="Li C."/>
            <person name="Chen X."/>
        </authorList>
    </citation>
    <scope>NUCLEOTIDE SEQUENCE</scope>
    <source>
        <strain evidence="14">AG-1 IA</strain>
    </source>
</reference>
<evidence type="ECO:0000256" key="12">
    <source>
        <dbReference type="RuleBase" id="RU003684"/>
    </source>
</evidence>
<dbReference type="Proteomes" id="UP000650533">
    <property type="component" value="Chromosome 1"/>
</dbReference>
<dbReference type="InterPro" id="IPR029058">
    <property type="entry name" value="AB_hydrolase_fold"/>
</dbReference>
<evidence type="ECO:0000256" key="9">
    <source>
        <dbReference type="ARBA" id="ARBA00023211"/>
    </source>
</evidence>
<dbReference type="InterPro" id="IPR019826">
    <property type="entry name" value="Carboxylesterase_B_AS"/>
</dbReference>
<protein>
    <recommendedName>
        <fullName evidence="5">Arginase</fullName>
        <ecNumber evidence="4">3.5.3.1</ecNumber>
    </recommendedName>
</protein>
<dbReference type="AlphaFoldDB" id="A0A8H8NNE6"/>
<dbReference type="Gene3D" id="3.40.800.10">
    <property type="entry name" value="Ureohydrolase domain"/>
    <property type="match status" value="1"/>
</dbReference>
<keyword evidence="7" id="KW-0479">Metal-binding</keyword>
<dbReference type="GO" id="GO:0004053">
    <property type="term" value="F:arginase activity"/>
    <property type="evidence" value="ECO:0007669"/>
    <property type="project" value="UniProtKB-EC"/>
</dbReference>
<comment type="similarity">
    <text evidence="3">Belongs to the type-B carboxylesterase/lipase family.</text>
</comment>
<comment type="cofactor">
    <cofactor evidence="1">
        <name>Mn(2+)</name>
        <dbReference type="ChEBI" id="CHEBI:29035"/>
    </cofactor>
</comment>
<dbReference type="GO" id="GO:0005634">
    <property type="term" value="C:nucleus"/>
    <property type="evidence" value="ECO:0007669"/>
    <property type="project" value="TreeGrafter"/>
</dbReference>
<evidence type="ECO:0000256" key="2">
    <source>
        <dbReference type="ARBA" id="ARBA00005098"/>
    </source>
</evidence>
<dbReference type="SUPFAM" id="SSF52768">
    <property type="entry name" value="Arginase/deacetylase"/>
    <property type="match status" value="1"/>
</dbReference>
<evidence type="ECO:0000256" key="1">
    <source>
        <dbReference type="ARBA" id="ARBA00001936"/>
    </source>
</evidence>
<proteinExistence type="inferred from homology"/>
<dbReference type="PRINTS" id="PR00116">
    <property type="entry name" value="ARGINASE"/>
</dbReference>
<dbReference type="PROSITE" id="PS00122">
    <property type="entry name" value="CARBOXYLESTERASE_B_1"/>
    <property type="match status" value="1"/>
</dbReference>
<keyword evidence="9" id="KW-0464">Manganese</keyword>
<name>A0A8H8NNE6_9AGAM</name>
<dbReference type="GO" id="GO:0006525">
    <property type="term" value="P:arginine metabolic process"/>
    <property type="evidence" value="ECO:0007669"/>
    <property type="project" value="UniProtKB-KW"/>
</dbReference>
<evidence type="ECO:0000256" key="7">
    <source>
        <dbReference type="ARBA" id="ARBA00022723"/>
    </source>
</evidence>
<organism evidence="14 15">
    <name type="scientific">Rhizoctonia solani</name>
    <dbReference type="NCBI Taxonomy" id="456999"/>
    <lineage>
        <taxon>Eukaryota</taxon>
        <taxon>Fungi</taxon>
        <taxon>Dikarya</taxon>
        <taxon>Basidiomycota</taxon>
        <taxon>Agaricomycotina</taxon>
        <taxon>Agaricomycetes</taxon>
        <taxon>Cantharellales</taxon>
        <taxon>Ceratobasidiaceae</taxon>
        <taxon>Rhizoctonia</taxon>
    </lineage>
</organism>
<dbReference type="UniPathway" id="UPA00158">
    <property type="reaction ID" value="UER00270"/>
</dbReference>
<dbReference type="PANTHER" id="PTHR43782">
    <property type="entry name" value="ARGINASE"/>
    <property type="match status" value="1"/>
</dbReference>
<sequence length="854" mass="91452">MVLAQGRSRSWPHPPRERWPRDQLAGLGWKVKFDGHHQFEEIDAQNDTPLGILKRPRLVSQVCEAVAKVVGDHARKGELPLTLGGDHSLAMGTISGVLSAYPEACVVWVDAHADINTPSTSTSGNIHGMPLSFLLGIAGEVPRVESGPQPFEWIKPILRPDRLVYIGLRDVDNGEKQILREHGIRAYSMHEVDRYGIGRVVELALAYVNPDGNRPIHLSFDVDALDPSVAPSTGTPVRGGLTFREGHYICEAIAETGLLVGLDIMEVNPSLGAGDADSRIPHLHIMFIGNLIRTLPILGIAATAVDASPVPTFGQGSPSLRGVLCALPIVRTLCRKDTGEVDVLTPVGMARGLQTTSTSSRFVVQYASASRWGLPTKANAWNIPGNDINKMPPMCPQPNVPASTYSEDCLYMAIYTPVPSPSVLSNVPILVWVHGGSFEVGSASDPGLDGAALAKGTNSIVVVVQYRLGAFGLVPPTSMSGNSNLAVRDVITSLQFARQVLPSFGGDINKITLAGQSSGAQMIRALLGTPSASGLFSYAALHSDTMDYGFYKPQIITDLQTQLYTNTSGPLAACNDSACQMGISLPDIISAQEEMRNKVQNMYPVTLSGSPIRPVHDGQLLQYTMTGNSFPPAANMKPVLVMTVKDEAGNSIGTNLPAGFPASYFAIPVTTFLGTGRTSTIETSGNYDPDAYGAQAGYTNDSDNTRNAITQLFTDGYWRCPSWTFSRSWASKGGVVYTGEFQNGATYYANQNNAYCKQSGMVCHQDDIYILFGTTPSPTSAQTALTQEIQSRYSSFIRSGVPNPSSGSYAAWAQSGSTDVAALKLGGTGTRPAEACDPTFWGSQVPYDYQVYGL</sequence>
<comment type="pathway">
    <text evidence="2">Nitrogen metabolism; urea cycle; L-ornithine and urea from L-arginine: step 1/1.</text>
</comment>
<dbReference type="NCBIfam" id="TIGR01229">
    <property type="entry name" value="rocF_arginase"/>
    <property type="match status" value="1"/>
</dbReference>
<dbReference type="GO" id="GO:0000050">
    <property type="term" value="P:urea cycle"/>
    <property type="evidence" value="ECO:0007669"/>
    <property type="project" value="UniProtKB-UniPathway"/>
</dbReference>